<dbReference type="EMBL" id="JXLN01017517">
    <property type="protein sequence ID" value="KPM11593.1"/>
    <property type="molecule type" value="Genomic_DNA"/>
</dbReference>
<feature type="region of interest" description="Disordered" evidence="1">
    <location>
        <begin position="69"/>
        <end position="97"/>
    </location>
</feature>
<comment type="caution">
    <text evidence="2">The sequence shown here is derived from an EMBL/GenBank/DDBJ whole genome shotgun (WGS) entry which is preliminary data.</text>
</comment>
<name>A0A132AKZ2_SARSC</name>
<evidence type="ECO:0000313" key="2">
    <source>
        <dbReference type="EMBL" id="KPM11593.1"/>
    </source>
</evidence>
<dbReference type="AlphaFoldDB" id="A0A132AKZ2"/>
<feature type="compositionally biased region" description="Basic and acidic residues" evidence="1">
    <location>
        <begin position="73"/>
        <end position="86"/>
    </location>
</feature>
<protein>
    <submittedName>
        <fullName evidence="2">Uncharacterized protein</fullName>
    </submittedName>
</protein>
<feature type="compositionally biased region" description="Polar residues" evidence="1">
    <location>
        <begin position="87"/>
        <end position="96"/>
    </location>
</feature>
<feature type="non-terminal residue" evidence="2">
    <location>
        <position position="1"/>
    </location>
</feature>
<gene>
    <name evidence="2" type="ORF">QR98_0101660</name>
</gene>
<dbReference type="Proteomes" id="UP000616769">
    <property type="component" value="Unassembled WGS sequence"/>
</dbReference>
<proteinExistence type="predicted"/>
<accession>A0A132AKZ2</accession>
<dbReference type="VEuPathDB" id="VectorBase:SSCA005515"/>
<sequence length="131" mass="13780">ASHAATTPPAGRGALGLVVRRQPVAGLDLSGRGVALDRGGRLGGVLCVRVGVVGRDTAQQIAVALARVHRPDRHHDTRSYRRDKPSARTTGSTTDAACSEQHIPDTLDSARCVSSLFWELAVEGFLSADDS</sequence>
<organism evidence="2 3">
    <name type="scientific">Sarcoptes scabiei</name>
    <name type="common">Itch mite</name>
    <name type="synonym">Acarus scabiei</name>
    <dbReference type="NCBI Taxonomy" id="52283"/>
    <lineage>
        <taxon>Eukaryota</taxon>
        <taxon>Metazoa</taxon>
        <taxon>Ecdysozoa</taxon>
        <taxon>Arthropoda</taxon>
        <taxon>Chelicerata</taxon>
        <taxon>Arachnida</taxon>
        <taxon>Acari</taxon>
        <taxon>Acariformes</taxon>
        <taxon>Sarcoptiformes</taxon>
        <taxon>Astigmata</taxon>
        <taxon>Psoroptidia</taxon>
        <taxon>Sarcoptoidea</taxon>
        <taxon>Sarcoptidae</taxon>
        <taxon>Sarcoptinae</taxon>
        <taxon>Sarcoptes</taxon>
    </lineage>
</organism>
<evidence type="ECO:0000313" key="3">
    <source>
        <dbReference type="Proteomes" id="UP000616769"/>
    </source>
</evidence>
<evidence type="ECO:0000256" key="1">
    <source>
        <dbReference type="SAM" id="MobiDB-lite"/>
    </source>
</evidence>
<reference evidence="2 3" key="1">
    <citation type="journal article" date="2015" name="Parasit. Vectors">
        <title>Draft genome of the scabies mite.</title>
        <authorList>
            <person name="Rider S.D.Jr."/>
            <person name="Morgan M.S."/>
            <person name="Arlian L.G."/>
        </authorList>
    </citation>
    <scope>NUCLEOTIDE SEQUENCE [LARGE SCALE GENOMIC DNA]</scope>
    <source>
        <strain evidence="2">Arlian Lab</strain>
    </source>
</reference>